<evidence type="ECO:0000313" key="3">
    <source>
        <dbReference type="Proteomes" id="UP000046373"/>
    </source>
</evidence>
<protein>
    <submittedName>
        <fullName evidence="2">Uncharacterized protein</fullName>
    </submittedName>
</protein>
<dbReference type="Proteomes" id="UP000046373">
    <property type="component" value="Unassembled WGS sequence"/>
</dbReference>
<organism evidence="2 3">
    <name type="scientific">Mesorhizobium plurifarium</name>
    <dbReference type="NCBI Taxonomy" id="69974"/>
    <lineage>
        <taxon>Bacteria</taxon>
        <taxon>Pseudomonadati</taxon>
        <taxon>Pseudomonadota</taxon>
        <taxon>Alphaproteobacteria</taxon>
        <taxon>Hyphomicrobiales</taxon>
        <taxon>Phyllobacteriaceae</taxon>
        <taxon>Mesorhizobium</taxon>
    </lineage>
</organism>
<dbReference type="EMBL" id="CCNB01000011">
    <property type="protein sequence ID" value="CDX34719.1"/>
    <property type="molecule type" value="Genomic_DNA"/>
</dbReference>
<evidence type="ECO:0000256" key="1">
    <source>
        <dbReference type="SAM" id="MobiDB-lite"/>
    </source>
</evidence>
<gene>
    <name evidence="2" type="ORF">MPLDJ20_190114</name>
</gene>
<proteinExistence type="predicted"/>
<reference evidence="2 3" key="1">
    <citation type="submission" date="2014-08" db="EMBL/GenBank/DDBJ databases">
        <authorList>
            <person name="Moulin Lionel"/>
        </authorList>
    </citation>
    <scope>NUCLEOTIDE SEQUENCE [LARGE SCALE GENOMIC DNA]</scope>
</reference>
<name>A0A090EZN6_MESPL</name>
<feature type="region of interest" description="Disordered" evidence="1">
    <location>
        <begin position="14"/>
        <end position="33"/>
    </location>
</feature>
<sequence length="186" mass="21203">MSIDCLCPVPVRGSHSGKGPWTHPRAPRRRRSLPRSLCRCRLTAASQSRRERRRQAQGTAGMSAPLMAQMRPLTIAEMRPGQVYEPGWFVIALETLPVFANGQASHSFQTEIWLPPEYRENTPDNLKIAIGVLKELCPRSRKMIEDISALARSPRSREEAQRLGFEERYYSPEEASKILRRPILPE</sequence>
<accession>A0A090EZN6</accession>
<evidence type="ECO:0000313" key="2">
    <source>
        <dbReference type="EMBL" id="CDX34719.1"/>
    </source>
</evidence>
<dbReference type="AlphaFoldDB" id="A0A090EZN6"/>